<sequence>MDESSLLRVVVSLFCVVLLILFAAWLSKRQGWLKTHENRRIKIIASQRLGARASLLIVSIDNTEIVLGVTPQQINLLHTLDDKKSFQQHLNEANDPS</sequence>
<keyword evidence="9" id="KW-1185">Reference proteome</keyword>
<gene>
    <name evidence="8" type="primary">fliO</name>
    <name evidence="8" type="ORF">LMS43_12295</name>
</gene>
<reference evidence="8" key="1">
    <citation type="submission" date="2021-11" db="EMBL/GenBank/DDBJ databases">
        <title>Draft genome sequence of Alcaligenes endophyticus type strain CCUG 75668T.</title>
        <authorList>
            <person name="Salva-Serra F."/>
            <person name="Duran R.E."/>
            <person name="Seeger M."/>
            <person name="Moore E.R.B."/>
            <person name="Jaen-Luchoro D."/>
        </authorList>
    </citation>
    <scope>NUCLEOTIDE SEQUENCE</scope>
    <source>
        <strain evidence="8">CCUG 75668</strain>
    </source>
</reference>
<evidence type="ECO:0000256" key="6">
    <source>
        <dbReference type="ARBA" id="ARBA00037937"/>
    </source>
</evidence>
<comment type="similarity">
    <text evidence="6 7">Belongs to the FliO/MopB family.</text>
</comment>
<dbReference type="Proteomes" id="UP001168613">
    <property type="component" value="Unassembled WGS sequence"/>
</dbReference>
<comment type="subcellular location">
    <subcellularLocation>
        <location evidence="7">Cell membrane</location>
    </subcellularLocation>
    <subcellularLocation>
        <location evidence="7">Bacterial flagellum basal body</location>
    </subcellularLocation>
</comment>
<keyword evidence="8" id="KW-0282">Flagellum</keyword>
<name>A0ABT8ELA8_9BURK</name>
<keyword evidence="8" id="KW-0969">Cilium</keyword>
<protein>
    <recommendedName>
        <fullName evidence="7">Flagellar protein</fullName>
    </recommendedName>
</protein>
<evidence type="ECO:0000256" key="5">
    <source>
        <dbReference type="ARBA" id="ARBA00023143"/>
    </source>
</evidence>
<feature type="transmembrane region" description="Helical" evidence="7">
    <location>
        <begin position="6"/>
        <end position="26"/>
    </location>
</feature>
<dbReference type="RefSeq" id="WP_266122927.1">
    <property type="nucleotide sequence ID" value="NZ_JAJHNU010000003.1"/>
</dbReference>
<organism evidence="8 9">
    <name type="scientific">Alcaligenes endophyticus</name>
    <dbReference type="NCBI Taxonomy" id="1929088"/>
    <lineage>
        <taxon>Bacteria</taxon>
        <taxon>Pseudomonadati</taxon>
        <taxon>Pseudomonadota</taxon>
        <taxon>Betaproteobacteria</taxon>
        <taxon>Burkholderiales</taxon>
        <taxon>Alcaligenaceae</taxon>
        <taxon>Alcaligenes</taxon>
    </lineage>
</organism>
<evidence type="ECO:0000256" key="2">
    <source>
        <dbReference type="ARBA" id="ARBA00022692"/>
    </source>
</evidence>
<evidence type="ECO:0000256" key="7">
    <source>
        <dbReference type="RuleBase" id="RU362064"/>
    </source>
</evidence>
<keyword evidence="8" id="KW-0966">Cell projection</keyword>
<evidence type="ECO:0000313" key="8">
    <source>
        <dbReference type="EMBL" id="MDN4122070.1"/>
    </source>
</evidence>
<evidence type="ECO:0000256" key="4">
    <source>
        <dbReference type="ARBA" id="ARBA00023136"/>
    </source>
</evidence>
<keyword evidence="1 7" id="KW-1003">Cell membrane</keyword>
<comment type="caution">
    <text evidence="8">The sequence shown here is derived from an EMBL/GenBank/DDBJ whole genome shotgun (WGS) entry which is preliminary data.</text>
</comment>
<dbReference type="InterPro" id="IPR052205">
    <property type="entry name" value="FliO/MopB"/>
</dbReference>
<dbReference type="NCBIfam" id="TIGR03500">
    <property type="entry name" value="FliO_TIGR"/>
    <property type="match status" value="1"/>
</dbReference>
<proteinExistence type="inferred from homology"/>
<keyword evidence="5 7" id="KW-0975">Bacterial flagellum</keyword>
<accession>A0ABT8ELA8</accession>
<dbReference type="EMBL" id="JAJHNU010000003">
    <property type="protein sequence ID" value="MDN4122070.1"/>
    <property type="molecule type" value="Genomic_DNA"/>
</dbReference>
<dbReference type="PANTHER" id="PTHR38766:SF1">
    <property type="entry name" value="FLAGELLAR PROTEIN FLIO"/>
    <property type="match status" value="1"/>
</dbReference>
<keyword evidence="4 7" id="KW-0472">Membrane</keyword>
<keyword evidence="3 7" id="KW-1133">Transmembrane helix</keyword>
<evidence type="ECO:0000256" key="1">
    <source>
        <dbReference type="ARBA" id="ARBA00022475"/>
    </source>
</evidence>
<dbReference type="PANTHER" id="PTHR38766">
    <property type="entry name" value="FLAGELLAR PROTEIN FLIO"/>
    <property type="match status" value="1"/>
</dbReference>
<evidence type="ECO:0000256" key="3">
    <source>
        <dbReference type="ARBA" id="ARBA00022989"/>
    </source>
</evidence>
<keyword evidence="2 7" id="KW-0812">Transmembrane</keyword>
<dbReference type="Pfam" id="PF04347">
    <property type="entry name" value="FliO"/>
    <property type="match status" value="1"/>
</dbReference>
<dbReference type="InterPro" id="IPR022781">
    <property type="entry name" value="Flagellar_biosynth_FliO"/>
</dbReference>
<evidence type="ECO:0000313" key="9">
    <source>
        <dbReference type="Proteomes" id="UP001168613"/>
    </source>
</evidence>